<dbReference type="GO" id="GO:0009279">
    <property type="term" value="C:cell outer membrane"/>
    <property type="evidence" value="ECO:0007669"/>
    <property type="project" value="UniProtKB-SubCell"/>
</dbReference>
<dbReference type="InterPro" id="IPR011990">
    <property type="entry name" value="TPR-like_helical_dom_sf"/>
</dbReference>
<dbReference type="InterPro" id="IPR033985">
    <property type="entry name" value="SusD-like_N"/>
</dbReference>
<evidence type="ECO:0000313" key="12">
    <source>
        <dbReference type="Proteomes" id="UP001278738"/>
    </source>
</evidence>
<dbReference type="Pfam" id="PF14322">
    <property type="entry name" value="SusD-like_3"/>
    <property type="match status" value="1"/>
</dbReference>
<keyword evidence="12" id="KW-1185">Reference proteome</keyword>
<evidence type="ECO:0000256" key="6">
    <source>
        <dbReference type="SAM" id="SignalP"/>
    </source>
</evidence>
<gene>
    <name evidence="9" type="ORF">SGQ18_16370</name>
    <name evidence="10" type="ORF">SGQ44_16165</name>
</gene>
<evidence type="ECO:0000259" key="8">
    <source>
        <dbReference type="Pfam" id="PF14322"/>
    </source>
</evidence>
<dbReference type="Pfam" id="PF07980">
    <property type="entry name" value="SusD_RagB"/>
    <property type="match status" value="1"/>
</dbReference>
<sequence length="485" mass="53394">MKKIYIATFVLSTLFFTGCADDYLDVDQTESISTDDVELFNNDAGATQFVTSIYNKFLNWDMTSFGWIGLSSITSDDADKGSSPGDTGTDKDVLDNLTYNASNPSVEGIFNANYDGINRCNQALNILPKLDKADANLRARLAGEAKFLRAFMYFTLVKCFGGVPIVDHLPVPGSDSDRIMQLTRKTSAEVYAFIESDLNDAIAALPEKSAYGANEKSRVSKGAAYALLAKVSLYQKNWQKVIDNCNKVTGYSLANDYATMFRPAGKFDSESIFEIYAQGAVPAKGIEGYSNTQGARGAGGWGWGFNTPSQSLVNAYEPGDVRKTATIIFRGTTLYDGRVIPTTVENETYNYKAYSSAYTDAWETDVDIKYLRYAEVLLMKAEALNELGQTSEAIPLLNQIRNRANLGATPAVSQADVRTAIWKERRVEMAFEHDRFFDLVRTGQAKAAFTADNNKVFVVGKHELFPIPAAFLKQAGTLSSQNPLY</sequence>
<name>A0AAJ2SF70_9FLAO</name>
<feature type="domain" description="RagB/SusD" evidence="7">
    <location>
        <begin position="270"/>
        <end position="485"/>
    </location>
</feature>
<comment type="caution">
    <text evidence="10">The sequence shown here is derived from an EMBL/GenBank/DDBJ whole genome shotgun (WGS) entry which is preliminary data.</text>
</comment>
<feature type="domain" description="SusD-like N-terminal" evidence="8">
    <location>
        <begin position="22"/>
        <end position="233"/>
    </location>
</feature>
<proteinExistence type="inferred from homology"/>
<dbReference type="RefSeq" id="WP_229974257.1">
    <property type="nucleotide sequence ID" value="NZ_CP087133.1"/>
</dbReference>
<keyword evidence="3 6" id="KW-0732">Signal</keyword>
<feature type="signal peptide" evidence="6">
    <location>
        <begin position="1"/>
        <end position="20"/>
    </location>
</feature>
<dbReference type="PROSITE" id="PS51257">
    <property type="entry name" value="PROKAR_LIPOPROTEIN"/>
    <property type="match status" value="1"/>
</dbReference>
<feature type="chain" id="PRO_5042529580" evidence="6">
    <location>
        <begin position="21"/>
        <end position="485"/>
    </location>
</feature>
<evidence type="ECO:0000259" key="7">
    <source>
        <dbReference type="Pfam" id="PF07980"/>
    </source>
</evidence>
<evidence type="ECO:0000256" key="1">
    <source>
        <dbReference type="ARBA" id="ARBA00004442"/>
    </source>
</evidence>
<keyword evidence="4" id="KW-0472">Membrane</keyword>
<dbReference type="Proteomes" id="UP001278738">
    <property type="component" value="Unassembled WGS sequence"/>
</dbReference>
<evidence type="ECO:0000256" key="5">
    <source>
        <dbReference type="ARBA" id="ARBA00023237"/>
    </source>
</evidence>
<comment type="similarity">
    <text evidence="2">Belongs to the SusD family.</text>
</comment>
<dbReference type="Proteomes" id="UP001270053">
    <property type="component" value="Unassembled WGS sequence"/>
</dbReference>
<accession>A0AAJ2SF70</accession>
<dbReference type="EMBL" id="JAWXVG010000010">
    <property type="protein sequence ID" value="MDX6183738.1"/>
    <property type="molecule type" value="Genomic_DNA"/>
</dbReference>
<evidence type="ECO:0000313" key="9">
    <source>
        <dbReference type="EMBL" id="MDX6183738.1"/>
    </source>
</evidence>
<dbReference type="EMBL" id="JAWXVH010000011">
    <property type="protein sequence ID" value="MDX6187301.1"/>
    <property type="molecule type" value="Genomic_DNA"/>
</dbReference>
<evidence type="ECO:0000256" key="2">
    <source>
        <dbReference type="ARBA" id="ARBA00006275"/>
    </source>
</evidence>
<evidence type="ECO:0000313" key="10">
    <source>
        <dbReference type="EMBL" id="MDX6187301.1"/>
    </source>
</evidence>
<dbReference type="CDD" id="cd08977">
    <property type="entry name" value="SusD"/>
    <property type="match status" value="1"/>
</dbReference>
<organism evidence="10 11">
    <name type="scientific">Flavobacterium flavipigmentatum</name>
    <dbReference type="NCBI Taxonomy" id="2893884"/>
    <lineage>
        <taxon>Bacteria</taxon>
        <taxon>Pseudomonadati</taxon>
        <taxon>Bacteroidota</taxon>
        <taxon>Flavobacteriia</taxon>
        <taxon>Flavobacteriales</taxon>
        <taxon>Flavobacteriaceae</taxon>
        <taxon>Flavobacterium</taxon>
    </lineage>
</organism>
<evidence type="ECO:0000256" key="3">
    <source>
        <dbReference type="ARBA" id="ARBA00022729"/>
    </source>
</evidence>
<keyword evidence="5" id="KW-0998">Cell outer membrane</keyword>
<dbReference type="Gene3D" id="1.25.40.390">
    <property type="match status" value="1"/>
</dbReference>
<dbReference type="InterPro" id="IPR012944">
    <property type="entry name" value="SusD_RagB_dom"/>
</dbReference>
<protein>
    <submittedName>
        <fullName evidence="10">RagB/SusD family nutrient uptake outer membrane protein</fullName>
    </submittedName>
</protein>
<reference evidence="10 12" key="1">
    <citation type="submission" date="2023-11" db="EMBL/GenBank/DDBJ databases">
        <title>Unpublished Manusciprt.</title>
        <authorList>
            <person name="Saticioglu I.B."/>
            <person name="Ay H."/>
            <person name="Ajmi N."/>
            <person name="Altun S."/>
            <person name="Duman M."/>
        </authorList>
    </citation>
    <scope>NUCLEOTIDE SEQUENCE</scope>
    <source>
        <strain evidence="9 12">Fl-33</strain>
        <strain evidence="10">Fl-77</strain>
    </source>
</reference>
<dbReference type="AlphaFoldDB" id="A0AAJ2SF70"/>
<evidence type="ECO:0000313" key="11">
    <source>
        <dbReference type="Proteomes" id="UP001270053"/>
    </source>
</evidence>
<dbReference type="SUPFAM" id="SSF48452">
    <property type="entry name" value="TPR-like"/>
    <property type="match status" value="1"/>
</dbReference>
<comment type="subcellular location">
    <subcellularLocation>
        <location evidence="1">Cell outer membrane</location>
    </subcellularLocation>
</comment>
<evidence type="ECO:0000256" key="4">
    <source>
        <dbReference type="ARBA" id="ARBA00023136"/>
    </source>
</evidence>